<name>A0A8X6WGL1_TRICX</name>
<dbReference type="Proteomes" id="UP000887159">
    <property type="component" value="Unassembled WGS sequence"/>
</dbReference>
<evidence type="ECO:0000313" key="2">
    <source>
        <dbReference type="Proteomes" id="UP000887159"/>
    </source>
</evidence>
<dbReference type="AlphaFoldDB" id="A0A8X6WGL1"/>
<reference evidence="1" key="1">
    <citation type="submission" date="2020-08" db="EMBL/GenBank/DDBJ databases">
        <title>Multicomponent nature underlies the extraordinary mechanical properties of spider dragline silk.</title>
        <authorList>
            <person name="Kono N."/>
            <person name="Nakamura H."/>
            <person name="Mori M."/>
            <person name="Yoshida Y."/>
            <person name="Ohtoshi R."/>
            <person name="Malay A.D."/>
            <person name="Moran D.A.P."/>
            <person name="Tomita M."/>
            <person name="Numata K."/>
            <person name="Arakawa K."/>
        </authorList>
    </citation>
    <scope>NUCLEOTIDE SEQUENCE</scope>
</reference>
<accession>A0A8X6WGL1</accession>
<protein>
    <submittedName>
        <fullName evidence="1">Uncharacterized protein</fullName>
    </submittedName>
</protein>
<keyword evidence="2" id="KW-1185">Reference proteome</keyword>
<proteinExistence type="predicted"/>
<sequence length="83" mass="9454">MIIKSVVSLASIVGYNSCHAPRHRIKRGFRCVLGVQQFMRLPHISKVDLVYPGPVVVQARTTRFRLAIYRENKQTEESIQSDG</sequence>
<dbReference type="EMBL" id="BMAU01021422">
    <property type="protein sequence ID" value="GFY34167.1"/>
    <property type="molecule type" value="Genomic_DNA"/>
</dbReference>
<organism evidence="1 2">
    <name type="scientific">Trichonephila clavipes</name>
    <name type="common">Golden silk orbweaver</name>
    <name type="synonym">Nephila clavipes</name>
    <dbReference type="NCBI Taxonomy" id="2585209"/>
    <lineage>
        <taxon>Eukaryota</taxon>
        <taxon>Metazoa</taxon>
        <taxon>Ecdysozoa</taxon>
        <taxon>Arthropoda</taxon>
        <taxon>Chelicerata</taxon>
        <taxon>Arachnida</taxon>
        <taxon>Araneae</taxon>
        <taxon>Araneomorphae</taxon>
        <taxon>Entelegynae</taxon>
        <taxon>Araneoidea</taxon>
        <taxon>Nephilidae</taxon>
        <taxon>Trichonephila</taxon>
    </lineage>
</organism>
<evidence type="ECO:0000313" key="1">
    <source>
        <dbReference type="EMBL" id="GFY34167.1"/>
    </source>
</evidence>
<gene>
    <name evidence="1" type="ORF">TNCV_2504701</name>
</gene>
<comment type="caution">
    <text evidence="1">The sequence shown here is derived from an EMBL/GenBank/DDBJ whole genome shotgun (WGS) entry which is preliminary data.</text>
</comment>